<protein>
    <recommendedName>
        <fullName evidence="2">Glycine cleavage system P-protein N-terminal domain-containing protein</fullName>
    </recommendedName>
</protein>
<evidence type="ECO:0000259" key="2">
    <source>
        <dbReference type="Pfam" id="PF02347"/>
    </source>
</evidence>
<keyword evidence="4" id="KW-1185">Reference proteome</keyword>
<dbReference type="Proteomes" id="UP000015103">
    <property type="component" value="Unassembled WGS sequence"/>
</dbReference>
<dbReference type="VEuPathDB" id="VectorBase:RPRC012065"/>
<accession>T1I6Z3</accession>
<dbReference type="AlphaFoldDB" id="T1I6Z3"/>
<dbReference type="eggNOG" id="KOG2040">
    <property type="taxonomic scope" value="Eukaryota"/>
</dbReference>
<name>T1I6Z3_RHOPR</name>
<evidence type="ECO:0000313" key="3">
    <source>
        <dbReference type="EnsemblMetazoa" id="RPRC012065-PA"/>
    </source>
</evidence>
<dbReference type="HOGENOM" id="CLU_1645840_0_0_1"/>
<dbReference type="InParanoid" id="T1I6Z3"/>
<reference evidence="3" key="1">
    <citation type="submission" date="2015-05" db="UniProtKB">
        <authorList>
            <consortium name="EnsemblMetazoa"/>
        </authorList>
    </citation>
    <scope>IDENTIFICATION</scope>
</reference>
<evidence type="ECO:0000313" key="4">
    <source>
        <dbReference type="Proteomes" id="UP000015103"/>
    </source>
</evidence>
<feature type="domain" description="Glycine cleavage system P-protein N-terminal" evidence="2">
    <location>
        <begin position="36"/>
        <end position="83"/>
    </location>
</feature>
<dbReference type="EnsemblMetazoa" id="RPRC012065-RA">
    <property type="protein sequence ID" value="RPRC012065-PA"/>
    <property type="gene ID" value="RPRC012065"/>
</dbReference>
<proteinExistence type="predicted"/>
<organism evidence="3 4">
    <name type="scientific">Rhodnius prolixus</name>
    <name type="common">Triatomid bug</name>
    <dbReference type="NCBI Taxonomy" id="13249"/>
    <lineage>
        <taxon>Eukaryota</taxon>
        <taxon>Metazoa</taxon>
        <taxon>Ecdysozoa</taxon>
        <taxon>Arthropoda</taxon>
        <taxon>Hexapoda</taxon>
        <taxon>Insecta</taxon>
        <taxon>Pterygota</taxon>
        <taxon>Neoptera</taxon>
        <taxon>Paraneoptera</taxon>
        <taxon>Hemiptera</taxon>
        <taxon>Heteroptera</taxon>
        <taxon>Panheteroptera</taxon>
        <taxon>Cimicomorpha</taxon>
        <taxon>Reduviidae</taxon>
        <taxon>Triatominae</taxon>
        <taxon>Rhodnius</taxon>
    </lineage>
</organism>
<dbReference type="SUPFAM" id="SSF53383">
    <property type="entry name" value="PLP-dependent transferases"/>
    <property type="match status" value="1"/>
</dbReference>
<sequence>MDFTHGASSLNRIAGVTRQSIRKYAVTLGSKDMFYRRHIGPREEDQRVMLDLVGCKSLDELSDRAIPEKIRLKKPLDMEEPIESVQTGHNQRISKPKLWIPTLCLAKSRSKQARVIRCSGCFFYERLVWSFRKSNRPILLQRELNWCKVSNFFKRHFASYA</sequence>
<dbReference type="InterPro" id="IPR049315">
    <property type="entry name" value="GDC-P_N"/>
</dbReference>
<dbReference type="GO" id="GO:0016491">
    <property type="term" value="F:oxidoreductase activity"/>
    <property type="evidence" value="ECO:0007669"/>
    <property type="project" value="UniProtKB-KW"/>
</dbReference>
<evidence type="ECO:0000256" key="1">
    <source>
        <dbReference type="ARBA" id="ARBA00023002"/>
    </source>
</evidence>
<dbReference type="Pfam" id="PF02347">
    <property type="entry name" value="GDC-P"/>
    <property type="match status" value="1"/>
</dbReference>
<keyword evidence="1" id="KW-0560">Oxidoreductase</keyword>
<dbReference type="InterPro" id="IPR015424">
    <property type="entry name" value="PyrdxlP-dep_Trfase"/>
</dbReference>
<dbReference type="STRING" id="13249.T1I6Z3"/>
<dbReference type="EMBL" id="ACPB03000874">
    <property type="status" value="NOT_ANNOTATED_CDS"/>
    <property type="molecule type" value="Genomic_DNA"/>
</dbReference>